<feature type="domain" description="Adenine deaminase C-terminal" evidence="8">
    <location>
        <begin position="425"/>
        <end position="591"/>
    </location>
</feature>
<dbReference type="InterPro" id="IPR026912">
    <property type="entry name" value="Adenine_deam_C"/>
</dbReference>
<evidence type="ECO:0000256" key="3">
    <source>
        <dbReference type="ARBA" id="ARBA00022801"/>
    </source>
</evidence>
<evidence type="ECO:0000256" key="6">
    <source>
        <dbReference type="HAMAP-Rule" id="MF_01518"/>
    </source>
</evidence>
<evidence type="ECO:0000259" key="8">
    <source>
        <dbReference type="Pfam" id="PF13382"/>
    </source>
</evidence>
<dbReference type="Pfam" id="PF01979">
    <property type="entry name" value="Amidohydro_1"/>
    <property type="match status" value="1"/>
</dbReference>
<evidence type="ECO:0000256" key="1">
    <source>
        <dbReference type="ARBA" id="ARBA00006773"/>
    </source>
</evidence>
<dbReference type="SUPFAM" id="SSF51556">
    <property type="entry name" value="Metallo-dependent hydrolases"/>
    <property type="match status" value="1"/>
</dbReference>
<comment type="caution">
    <text evidence="9">The sequence shown here is derived from an EMBL/GenBank/DDBJ whole genome shotgun (WGS) entry which is preliminary data.</text>
</comment>
<dbReference type="HAMAP" id="MF_01518">
    <property type="entry name" value="Adenine_deamin"/>
    <property type="match status" value="1"/>
</dbReference>
<keyword evidence="10" id="KW-1185">Reference proteome</keyword>
<dbReference type="Pfam" id="PF13382">
    <property type="entry name" value="Adenine_deam_C"/>
    <property type="match status" value="1"/>
</dbReference>
<accession>A0A1C0ZSM0</accession>
<comment type="similarity">
    <text evidence="1 6">Belongs to the metallo-dependent hydrolases superfamily. Adenine deaminase family.</text>
</comment>
<dbReference type="GO" id="GO:0000034">
    <property type="term" value="F:adenine deaminase activity"/>
    <property type="evidence" value="ECO:0007669"/>
    <property type="project" value="UniProtKB-UniRule"/>
</dbReference>
<dbReference type="Gene3D" id="3.20.20.140">
    <property type="entry name" value="Metal-dependent hydrolases"/>
    <property type="match status" value="1"/>
</dbReference>
<comment type="cofactor">
    <cofactor evidence="6">
        <name>Mn(2+)</name>
        <dbReference type="ChEBI" id="CHEBI:29035"/>
    </cofactor>
</comment>
<comment type="catalytic activity">
    <reaction evidence="5 6">
        <text>adenine + H2O + H(+) = hypoxanthine + NH4(+)</text>
        <dbReference type="Rhea" id="RHEA:23688"/>
        <dbReference type="ChEBI" id="CHEBI:15377"/>
        <dbReference type="ChEBI" id="CHEBI:15378"/>
        <dbReference type="ChEBI" id="CHEBI:16708"/>
        <dbReference type="ChEBI" id="CHEBI:17368"/>
        <dbReference type="ChEBI" id="CHEBI:28938"/>
        <dbReference type="EC" id="3.5.4.2"/>
    </reaction>
</comment>
<dbReference type="PANTHER" id="PTHR11113:SF2">
    <property type="entry name" value="ADENINE DEAMINASE"/>
    <property type="match status" value="1"/>
</dbReference>
<keyword evidence="3 6" id="KW-0378">Hydrolase</keyword>
<evidence type="ECO:0000256" key="5">
    <source>
        <dbReference type="ARBA" id="ARBA00047720"/>
    </source>
</evidence>
<dbReference type="CDD" id="cd01295">
    <property type="entry name" value="AdeC"/>
    <property type="match status" value="1"/>
</dbReference>
<dbReference type="OrthoDB" id="9775607at2"/>
<proteinExistence type="inferred from homology"/>
<dbReference type="RefSeq" id="WP_065857776.1">
    <property type="nucleotide sequence ID" value="NZ_LYPC01000028.1"/>
</dbReference>
<gene>
    <name evidence="6" type="primary">ade</name>
    <name evidence="9" type="ORF">A8709_05085</name>
</gene>
<dbReference type="InterPro" id="IPR032466">
    <property type="entry name" value="Metal_Hydrolase"/>
</dbReference>
<keyword evidence="4 6" id="KW-0464">Manganese</keyword>
<dbReference type="AlphaFoldDB" id="A0A1C0ZSM0"/>
<dbReference type="Gene3D" id="2.30.40.10">
    <property type="entry name" value="Urease, subunit C, domain 1"/>
    <property type="match status" value="1"/>
</dbReference>
<dbReference type="STRING" id="512399.A8709_05085"/>
<dbReference type="NCBIfam" id="TIGR01178">
    <property type="entry name" value="ade"/>
    <property type="match status" value="1"/>
</dbReference>
<dbReference type="EC" id="3.5.4.2" evidence="2 6"/>
<name>A0A1C0ZSM0_9BACL</name>
<dbReference type="Proteomes" id="UP000093309">
    <property type="component" value="Unassembled WGS sequence"/>
</dbReference>
<dbReference type="InterPro" id="IPR006679">
    <property type="entry name" value="Adenine_deam"/>
</dbReference>
<dbReference type="PANTHER" id="PTHR11113">
    <property type="entry name" value="N-ACETYLGLUCOSAMINE-6-PHOSPHATE DEACETYLASE"/>
    <property type="match status" value="1"/>
</dbReference>
<organism evidence="9 10">
    <name type="scientific">Paenibacillus pectinilyticus</name>
    <dbReference type="NCBI Taxonomy" id="512399"/>
    <lineage>
        <taxon>Bacteria</taxon>
        <taxon>Bacillati</taxon>
        <taxon>Bacillota</taxon>
        <taxon>Bacilli</taxon>
        <taxon>Bacillales</taxon>
        <taxon>Paenibacillaceae</taxon>
        <taxon>Paenibacillus</taxon>
    </lineage>
</organism>
<dbReference type="InterPro" id="IPR006680">
    <property type="entry name" value="Amidohydro-rel"/>
</dbReference>
<evidence type="ECO:0000256" key="4">
    <source>
        <dbReference type="ARBA" id="ARBA00023211"/>
    </source>
</evidence>
<sequence>MTYKTNRNKLTDVSRTLAKVAMGEAFADLVIQNGTLVNVYSGELLPHMDVAIAAGRIAYIGKADHTIGDKTVVIDATGKYMAPGLLDGHMHVESTMLSVTEFAKAAIVKGTTGIFMDPHEIANVFGSEGVRLMHDEGQQLPLKVFTTFPSCVPATNDLEDGGATLEVADIQAGLQWDNVVGLGEVMNFPGVVFGDPKMCGEIEATLQAGKTVTGHFPSDDDRMFQAYLASGVTSDHETVTREQGLHKVRMGMHLMIREGSAWHDVKEVIKIVTEDGVNTANISLVTDDVNPQTLVEQGHLNHVARRAIEEGVNPVTAIQMVTINVARYFKLEHDLGSITPGKCADILLIDDLQKMEPSTVITDGQIIADQGKLVVEFPTFTYPAHIRNSMNVKQALTAQDFKLATGTQLPQTKVNVINVIENSARTEKMTAILPIEQGIIQPDAAQDIVRLACIERHRGTGQISLAFASGFQIKSGAVASTVAHDSHNLLVMGINEDDMAFAANELVKLGGGMIVVENGKVLAQVPMTIAGLMSEKSLPEVVKEVAEMDQAWKHIGCTMNAPYMTFSLIALPVIPEIRISNRGLVDVTQFKLIEVEHPEESASLN</sequence>
<evidence type="ECO:0000256" key="2">
    <source>
        <dbReference type="ARBA" id="ARBA00012782"/>
    </source>
</evidence>
<reference evidence="10" key="1">
    <citation type="submission" date="2016-05" db="EMBL/GenBank/DDBJ databases">
        <title>Paenibacillus oryzae. sp. nov., isolated from the rice root.</title>
        <authorList>
            <person name="Zhang J."/>
            <person name="Zhang X."/>
        </authorList>
    </citation>
    <scope>NUCLEOTIDE SEQUENCE [LARGE SCALE GENOMIC DNA]</scope>
    <source>
        <strain evidence="10">KCTC13222</strain>
    </source>
</reference>
<dbReference type="InterPro" id="IPR011059">
    <property type="entry name" value="Metal-dep_hydrolase_composite"/>
</dbReference>
<dbReference type="SUPFAM" id="SSF51338">
    <property type="entry name" value="Composite domain of metallo-dependent hydrolases"/>
    <property type="match status" value="1"/>
</dbReference>
<evidence type="ECO:0000259" key="7">
    <source>
        <dbReference type="Pfam" id="PF01979"/>
    </source>
</evidence>
<evidence type="ECO:0000313" key="9">
    <source>
        <dbReference type="EMBL" id="OCT11072.1"/>
    </source>
</evidence>
<feature type="domain" description="Amidohydrolase-related" evidence="7">
    <location>
        <begin position="81"/>
        <end position="366"/>
    </location>
</feature>
<protein>
    <recommendedName>
        <fullName evidence="2 6">Adenine deaminase</fullName>
        <shortName evidence="6">Adenase</shortName>
        <shortName evidence="6">Adenine aminase</shortName>
        <ecNumber evidence="2 6">3.5.4.2</ecNumber>
    </recommendedName>
</protein>
<dbReference type="EMBL" id="LYPC01000028">
    <property type="protein sequence ID" value="OCT11072.1"/>
    <property type="molecule type" value="Genomic_DNA"/>
</dbReference>
<dbReference type="GO" id="GO:0006146">
    <property type="term" value="P:adenine catabolic process"/>
    <property type="evidence" value="ECO:0007669"/>
    <property type="project" value="InterPro"/>
</dbReference>
<evidence type="ECO:0000313" key="10">
    <source>
        <dbReference type="Proteomes" id="UP000093309"/>
    </source>
</evidence>